<feature type="transmembrane region" description="Helical" evidence="1">
    <location>
        <begin position="355"/>
        <end position="373"/>
    </location>
</feature>
<feature type="transmembrane region" description="Helical" evidence="1">
    <location>
        <begin position="310"/>
        <end position="334"/>
    </location>
</feature>
<dbReference type="AlphaFoldDB" id="A0A812Q7G6"/>
<proteinExistence type="predicted"/>
<keyword evidence="1" id="KW-0812">Transmembrane</keyword>
<comment type="caution">
    <text evidence="2">The sequence shown here is derived from an EMBL/GenBank/DDBJ whole genome shotgun (WGS) entry which is preliminary data.</text>
</comment>
<evidence type="ECO:0000313" key="3">
    <source>
        <dbReference type="Proteomes" id="UP000604046"/>
    </source>
</evidence>
<protein>
    <submittedName>
        <fullName evidence="2">Pkd2 protein</fullName>
    </submittedName>
</protein>
<organism evidence="2 3">
    <name type="scientific">Symbiodinium natans</name>
    <dbReference type="NCBI Taxonomy" id="878477"/>
    <lineage>
        <taxon>Eukaryota</taxon>
        <taxon>Sar</taxon>
        <taxon>Alveolata</taxon>
        <taxon>Dinophyceae</taxon>
        <taxon>Suessiales</taxon>
        <taxon>Symbiodiniaceae</taxon>
        <taxon>Symbiodinium</taxon>
    </lineage>
</organism>
<dbReference type="Proteomes" id="UP000604046">
    <property type="component" value="Unassembled WGS sequence"/>
</dbReference>
<dbReference type="EMBL" id="CAJNDS010002210">
    <property type="protein sequence ID" value="CAE7374313.1"/>
    <property type="molecule type" value="Genomic_DNA"/>
</dbReference>
<keyword evidence="1" id="KW-1133">Transmembrane helix</keyword>
<accession>A0A812Q7G6</accession>
<evidence type="ECO:0000256" key="1">
    <source>
        <dbReference type="SAM" id="Phobius"/>
    </source>
</evidence>
<gene>
    <name evidence="2" type="primary">pkd2</name>
    <name evidence="2" type="ORF">SNAT2548_LOCUS20450</name>
</gene>
<reference evidence="2" key="1">
    <citation type="submission" date="2021-02" db="EMBL/GenBank/DDBJ databases">
        <authorList>
            <person name="Dougan E. K."/>
            <person name="Rhodes N."/>
            <person name="Thang M."/>
            <person name="Chan C."/>
        </authorList>
    </citation>
    <scope>NUCLEOTIDE SEQUENCE</scope>
</reference>
<keyword evidence="3" id="KW-1185">Reference proteome</keyword>
<feature type="transmembrane region" description="Helical" evidence="1">
    <location>
        <begin position="428"/>
        <end position="445"/>
    </location>
</feature>
<evidence type="ECO:0000313" key="2">
    <source>
        <dbReference type="EMBL" id="CAE7374313.1"/>
    </source>
</evidence>
<sequence>MAAAVATTLNVADDGSDDGQCRTKRESFFSADAGAYAGQSAGTGGGTPTPVGSTDLAGWPPPAKRKSEVPTFLANQAARSMPRPLLCSSLLVTLTYWFCFVYSQVVHQNTAASWEIRATFKNFENIMDRRTSKLKADVGDEPDDIVFKDYSEMYTWLRDGYLPLLWEEGPYGRGLLAGRMRLVGGVRLSRQRAQPVKCSGESSEKRWVDAIYNQSCFSAGGETTIEEDTYWLDIMEDQNTMLEHLLHLETSGWITRETIEISIQAFYFNAQSENFVLTQVEFSLEDTGYLHGENEVLMVPSDIYSAKGRFFLSNVGADVLAGFCLAACLFVEVLMWRQAVKNLELKAFIFNIYRLANLLSFVGGIVYLCYYAYLSGSVDQIALKLSELSDLQDQGFMARVPGQLTGARYSLLDEIHDLAFEASVLYRGAQWICFWYMLVLLIKFGEGSKRA</sequence>
<dbReference type="OrthoDB" id="446828at2759"/>
<name>A0A812Q7G6_9DINO</name>
<keyword evidence="1" id="KW-0472">Membrane</keyword>